<name>A0ABT5UPH7_EUBLI</name>
<keyword evidence="1" id="KW-0812">Transmembrane</keyword>
<dbReference type="EMBL" id="JAQSVD010000005">
    <property type="protein sequence ID" value="MDE1470851.1"/>
    <property type="molecule type" value="Genomic_DNA"/>
</dbReference>
<dbReference type="InterPro" id="IPR007730">
    <property type="entry name" value="SPOR-like_dom"/>
</dbReference>
<keyword evidence="1" id="KW-1133">Transmembrane helix</keyword>
<comment type="caution">
    <text evidence="3">The sequence shown here is derived from an EMBL/GenBank/DDBJ whole genome shotgun (WGS) entry which is preliminary data.</text>
</comment>
<reference evidence="3 4" key="1">
    <citation type="submission" date="2023-02" db="EMBL/GenBank/DDBJ databases">
        <title>Comparative genome analysis of Eubacterium limosum species.</title>
        <authorList>
            <person name="Bak J.E."/>
        </authorList>
    </citation>
    <scope>NUCLEOTIDE SEQUENCE [LARGE SCALE GENOMIC DNA]</scope>
    <source>
        <strain evidence="3 4">KGMB01548</strain>
    </source>
</reference>
<keyword evidence="1" id="KW-0472">Membrane</keyword>
<organism evidence="3 4">
    <name type="scientific">Eubacterium limosum</name>
    <dbReference type="NCBI Taxonomy" id="1736"/>
    <lineage>
        <taxon>Bacteria</taxon>
        <taxon>Bacillati</taxon>
        <taxon>Bacillota</taxon>
        <taxon>Clostridia</taxon>
        <taxon>Eubacteriales</taxon>
        <taxon>Eubacteriaceae</taxon>
        <taxon>Eubacterium</taxon>
    </lineage>
</organism>
<evidence type="ECO:0000313" key="4">
    <source>
        <dbReference type="Proteomes" id="UP001215087"/>
    </source>
</evidence>
<proteinExistence type="predicted"/>
<gene>
    <name evidence="3" type="ORF">PTZ04_11370</name>
</gene>
<dbReference type="Proteomes" id="UP001215087">
    <property type="component" value="Unassembled WGS sequence"/>
</dbReference>
<keyword evidence="4" id="KW-1185">Reference proteome</keyword>
<evidence type="ECO:0000313" key="3">
    <source>
        <dbReference type="EMBL" id="MDE1470851.1"/>
    </source>
</evidence>
<accession>A0ABT5UPH7</accession>
<protein>
    <submittedName>
        <fullName evidence="3">DUF2116 family Zn-ribbon domain-containing protein</fullName>
    </submittedName>
</protein>
<dbReference type="PROSITE" id="PS51724">
    <property type="entry name" value="SPOR"/>
    <property type="match status" value="1"/>
</dbReference>
<dbReference type="RefSeq" id="WP_227206411.1">
    <property type="nucleotide sequence ID" value="NZ_JAJCLO010000004.1"/>
</dbReference>
<sequence>MKKHCINCGIELDKDEEFCHKCGHAVKGKRHFLSSPKMIAVLAVTILLAGCLGVLKITGAFEEKGNQQDRSIAVSQANAFEMKDSALEQEYIIPVKFFTDKDAAVSCTETLKTKGYLRFGLATEEVNGQTGSMVYLRGYQNEAEAQKDLAAIRAMGYPEAEIIKN</sequence>
<feature type="transmembrane region" description="Helical" evidence="1">
    <location>
        <begin position="39"/>
        <end position="61"/>
    </location>
</feature>
<evidence type="ECO:0000256" key="1">
    <source>
        <dbReference type="SAM" id="Phobius"/>
    </source>
</evidence>
<feature type="domain" description="SPOR" evidence="2">
    <location>
        <begin position="85"/>
        <end position="165"/>
    </location>
</feature>
<evidence type="ECO:0000259" key="2">
    <source>
        <dbReference type="PROSITE" id="PS51724"/>
    </source>
</evidence>